<comment type="caution">
    <text evidence="3">The sequence shown here is derived from an EMBL/GenBank/DDBJ whole genome shotgun (WGS) entry which is preliminary data.</text>
</comment>
<reference evidence="3 4" key="1">
    <citation type="submission" date="2020-11" db="EMBL/GenBank/DDBJ databases">
        <title>Fusibacter basophilias sp. nov.</title>
        <authorList>
            <person name="Qiu D."/>
        </authorList>
    </citation>
    <scope>NUCLEOTIDE SEQUENCE [LARGE SCALE GENOMIC DNA]</scope>
    <source>
        <strain evidence="3 4">Q10-2</strain>
    </source>
</reference>
<proteinExistence type="inferred from homology"/>
<sequence>MPFPISGVLTADQYKKLNIISGDEENSKRLASQKLDKDSFLKLMMAQLQHQDPLEPMDNSQTITQMAQFSSVEQLSNISTSMENNTAISTAMAEQLVKLNDLIKNMNTDSTGASEDIKTAQNKIIEQNEQIVNELIKLNKALSGYFGESDNSTSEAILASLGK</sequence>
<evidence type="ECO:0000256" key="2">
    <source>
        <dbReference type="ARBA" id="ARBA00022795"/>
    </source>
</evidence>
<dbReference type="Proteomes" id="UP000614200">
    <property type="component" value="Unassembled WGS sequence"/>
</dbReference>
<evidence type="ECO:0008006" key="5">
    <source>
        <dbReference type="Google" id="ProtNLM"/>
    </source>
</evidence>
<dbReference type="EMBL" id="JADKNH010000001">
    <property type="protein sequence ID" value="MBF4691729.1"/>
    <property type="molecule type" value="Genomic_DNA"/>
</dbReference>
<organism evidence="3 4">
    <name type="scientific">Fusibacter ferrireducens</name>
    <dbReference type="NCBI Taxonomy" id="2785058"/>
    <lineage>
        <taxon>Bacteria</taxon>
        <taxon>Bacillati</taxon>
        <taxon>Bacillota</taxon>
        <taxon>Clostridia</taxon>
        <taxon>Eubacteriales</taxon>
        <taxon>Eubacteriales Family XII. Incertae Sedis</taxon>
        <taxon>Fusibacter</taxon>
    </lineage>
</organism>
<accession>A0ABR9ZQ17</accession>
<keyword evidence="4" id="KW-1185">Reference proteome</keyword>
<keyword evidence="2" id="KW-1005">Bacterial flagellum biogenesis</keyword>
<comment type="similarity">
    <text evidence="1">Belongs to the FlgD family.</text>
</comment>
<dbReference type="Pfam" id="PF03963">
    <property type="entry name" value="FlgD"/>
    <property type="match status" value="1"/>
</dbReference>
<gene>
    <name evidence="3" type="ORF">ISU02_01290</name>
</gene>
<evidence type="ECO:0000313" key="3">
    <source>
        <dbReference type="EMBL" id="MBF4691729.1"/>
    </source>
</evidence>
<name>A0ABR9ZQ17_9FIRM</name>
<evidence type="ECO:0000256" key="1">
    <source>
        <dbReference type="ARBA" id="ARBA00010577"/>
    </source>
</evidence>
<evidence type="ECO:0000313" key="4">
    <source>
        <dbReference type="Proteomes" id="UP000614200"/>
    </source>
</evidence>
<protein>
    <recommendedName>
        <fullName evidence="5">Flagellar hook capping protein</fullName>
    </recommendedName>
</protein>
<dbReference type="RefSeq" id="WP_194699971.1">
    <property type="nucleotide sequence ID" value="NZ_JADKNH010000001.1"/>
</dbReference>
<dbReference type="InterPro" id="IPR005648">
    <property type="entry name" value="FlgD"/>
</dbReference>